<reference evidence="1" key="2">
    <citation type="journal article" date="2015" name="Data Brief">
        <title>Shoot transcriptome of the giant reed, Arundo donax.</title>
        <authorList>
            <person name="Barrero R.A."/>
            <person name="Guerrero F.D."/>
            <person name="Moolhuijzen P."/>
            <person name="Goolsby J.A."/>
            <person name="Tidwell J."/>
            <person name="Bellgard S.E."/>
            <person name="Bellgard M.I."/>
        </authorList>
    </citation>
    <scope>NUCLEOTIDE SEQUENCE</scope>
    <source>
        <tissue evidence="1">Shoot tissue taken approximately 20 cm above the soil surface</tissue>
    </source>
</reference>
<evidence type="ECO:0000313" key="1">
    <source>
        <dbReference type="EMBL" id="JAE28246.1"/>
    </source>
</evidence>
<organism evidence="1">
    <name type="scientific">Arundo donax</name>
    <name type="common">Giant reed</name>
    <name type="synonym">Donax arundinaceus</name>
    <dbReference type="NCBI Taxonomy" id="35708"/>
    <lineage>
        <taxon>Eukaryota</taxon>
        <taxon>Viridiplantae</taxon>
        <taxon>Streptophyta</taxon>
        <taxon>Embryophyta</taxon>
        <taxon>Tracheophyta</taxon>
        <taxon>Spermatophyta</taxon>
        <taxon>Magnoliopsida</taxon>
        <taxon>Liliopsida</taxon>
        <taxon>Poales</taxon>
        <taxon>Poaceae</taxon>
        <taxon>PACMAD clade</taxon>
        <taxon>Arundinoideae</taxon>
        <taxon>Arundineae</taxon>
        <taxon>Arundo</taxon>
    </lineage>
</organism>
<sequence>MLFVHLSLVTARAFRRAAWRQAPNAPLASRPQPRHRCSIHNSPLRSTVDNMVGRASWAMLVQ</sequence>
<dbReference type="AlphaFoldDB" id="A0A0A9H070"/>
<reference evidence="1" key="1">
    <citation type="submission" date="2014-09" db="EMBL/GenBank/DDBJ databases">
        <authorList>
            <person name="Magalhaes I.L.F."/>
            <person name="Oliveira U."/>
            <person name="Santos F.R."/>
            <person name="Vidigal T.H.D.A."/>
            <person name="Brescovit A.D."/>
            <person name="Santos A.J."/>
        </authorList>
    </citation>
    <scope>NUCLEOTIDE SEQUENCE</scope>
    <source>
        <tissue evidence="1">Shoot tissue taken approximately 20 cm above the soil surface</tissue>
    </source>
</reference>
<dbReference type="EMBL" id="GBRH01169650">
    <property type="protein sequence ID" value="JAE28246.1"/>
    <property type="molecule type" value="Transcribed_RNA"/>
</dbReference>
<name>A0A0A9H070_ARUDO</name>
<accession>A0A0A9H070</accession>
<protein>
    <submittedName>
        <fullName evidence="1">Uncharacterized protein</fullName>
    </submittedName>
</protein>
<proteinExistence type="predicted"/>